<reference evidence="10" key="1">
    <citation type="submission" date="2020-09" db="EMBL/GenBank/DDBJ databases">
        <title>New species isolated from human feces.</title>
        <authorList>
            <person name="Kitahara M."/>
            <person name="Shigeno Y."/>
            <person name="Shime M."/>
            <person name="Matsumoto Y."/>
            <person name="Nakamura S."/>
            <person name="Motooka D."/>
            <person name="Fukuoka S."/>
            <person name="Nishikawa H."/>
            <person name="Benno Y."/>
        </authorList>
    </citation>
    <scope>NUCLEOTIDE SEQUENCE</scope>
    <source>
        <strain evidence="10">MM50</strain>
    </source>
</reference>
<dbReference type="GO" id="GO:0055085">
    <property type="term" value="P:transmembrane transport"/>
    <property type="evidence" value="ECO:0007669"/>
    <property type="project" value="InterPro"/>
</dbReference>
<dbReference type="PANTHER" id="PTHR43386">
    <property type="entry name" value="OLIGOPEPTIDE TRANSPORT SYSTEM PERMEASE PROTEIN APPC"/>
    <property type="match status" value="1"/>
</dbReference>
<keyword evidence="5 7" id="KW-1133">Transmembrane helix</keyword>
<keyword evidence="6 7" id="KW-0472">Membrane</keyword>
<dbReference type="Gene3D" id="1.10.3720.10">
    <property type="entry name" value="MetI-like"/>
    <property type="match status" value="1"/>
</dbReference>
<evidence type="ECO:0000256" key="5">
    <source>
        <dbReference type="ARBA" id="ARBA00022989"/>
    </source>
</evidence>
<feature type="transmembrane region" description="Helical" evidence="7">
    <location>
        <begin position="54"/>
        <end position="75"/>
    </location>
</feature>
<dbReference type="PANTHER" id="PTHR43386:SF1">
    <property type="entry name" value="D,D-DIPEPTIDE TRANSPORT SYSTEM PERMEASE PROTEIN DDPC-RELATED"/>
    <property type="match status" value="1"/>
</dbReference>
<evidence type="ECO:0000256" key="6">
    <source>
        <dbReference type="ARBA" id="ARBA00023136"/>
    </source>
</evidence>
<evidence type="ECO:0000256" key="1">
    <source>
        <dbReference type="ARBA" id="ARBA00004651"/>
    </source>
</evidence>
<protein>
    <recommendedName>
        <fullName evidence="9">ABC transmembrane type-1 domain-containing protein</fullName>
    </recommendedName>
</protein>
<dbReference type="CDD" id="cd06261">
    <property type="entry name" value="TM_PBP2"/>
    <property type="match status" value="1"/>
</dbReference>
<feature type="domain" description="ABC transmembrane type-1" evidence="9">
    <location>
        <begin position="348"/>
        <end position="546"/>
    </location>
</feature>
<accession>A0A810Q4Y2</accession>
<dbReference type="Proteomes" id="UP000681035">
    <property type="component" value="Chromosome"/>
</dbReference>
<organism evidence="10 11">
    <name type="scientific">Vescimonas coprocola</name>
    <dbReference type="NCBI Taxonomy" id="2714355"/>
    <lineage>
        <taxon>Bacteria</taxon>
        <taxon>Bacillati</taxon>
        <taxon>Bacillota</taxon>
        <taxon>Clostridia</taxon>
        <taxon>Eubacteriales</taxon>
        <taxon>Oscillospiraceae</taxon>
        <taxon>Vescimonas</taxon>
    </lineage>
</organism>
<feature type="transmembrane region" description="Helical" evidence="7">
    <location>
        <begin position="525"/>
        <end position="549"/>
    </location>
</feature>
<gene>
    <name evidence="10" type="ORF">MM50RIKEN_02540</name>
</gene>
<dbReference type="InterPro" id="IPR025966">
    <property type="entry name" value="OppC_N"/>
</dbReference>
<sequence length="559" mass="62200">MADHNENLKDTLNEEIEHADQKPAEEHYSLNDDRRVKVLSPGMLVAKRFFRNRLAVTGMAILVFMFVFSFIGGLISPYEQDKFFYADKTIRREFAAVIKNTEFRYSSADDSVFGLPAQAQAMLAIQQQKDGFTYRDNRFTLTKEAEDFYSVSVNGQVVGLAYKSVVSPSASDATLSFEFTYQALKAYLTDGADTFTANGKTYTVDESGSVMDGTTEVAYVSPYVVQALMPDVFLSRDFKDKLIDTINAGGEKFTYTDESLIVDEEPATDEEDGTNSAITPDDSQMPDDTPQSATAEYDISFDAATNSWSVLQEQTSRQYDKYSAPSKEHLMGTDGYGMDMLTRLMYGGRVSLMIGFIVIIIETVIGVIFGGIAGYFGGWVDNLIMRVVDIFYCIPSMPIIIILGAAMDAQRVDGWLRMIYLMLILGFLGWAGIARLVRGQILSLREQEFMTATEACGISVSRRIFKHLIPNVIPQLIVNCTMSLGSVIITEATLSFLGLGVKFPFASWGNIISDVNNTHVLTNYWWVWIPAGLLLLLTVLAFNLAGDGLRDAFDPKMKR</sequence>
<dbReference type="Pfam" id="PF12911">
    <property type="entry name" value="OppC_N"/>
    <property type="match status" value="1"/>
</dbReference>
<proteinExistence type="inferred from homology"/>
<dbReference type="GO" id="GO:0005886">
    <property type="term" value="C:plasma membrane"/>
    <property type="evidence" value="ECO:0007669"/>
    <property type="project" value="UniProtKB-SubCell"/>
</dbReference>
<keyword evidence="3" id="KW-1003">Cell membrane</keyword>
<evidence type="ECO:0000256" key="4">
    <source>
        <dbReference type="ARBA" id="ARBA00022692"/>
    </source>
</evidence>
<evidence type="ECO:0000313" key="11">
    <source>
        <dbReference type="Proteomes" id="UP000681035"/>
    </source>
</evidence>
<keyword evidence="11" id="KW-1185">Reference proteome</keyword>
<dbReference type="InterPro" id="IPR000515">
    <property type="entry name" value="MetI-like"/>
</dbReference>
<dbReference type="KEGG" id="vcop:MM50RIKEN_02540"/>
<dbReference type="RefSeq" id="WP_213541435.1">
    <property type="nucleotide sequence ID" value="NZ_AP023418.1"/>
</dbReference>
<feature type="transmembrane region" description="Helical" evidence="7">
    <location>
        <begin position="350"/>
        <end position="377"/>
    </location>
</feature>
<dbReference type="Pfam" id="PF00528">
    <property type="entry name" value="BPD_transp_1"/>
    <property type="match status" value="1"/>
</dbReference>
<feature type="transmembrane region" description="Helical" evidence="7">
    <location>
        <begin position="418"/>
        <end position="437"/>
    </location>
</feature>
<evidence type="ECO:0000256" key="3">
    <source>
        <dbReference type="ARBA" id="ARBA00022475"/>
    </source>
</evidence>
<evidence type="ECO:0000259" key="9">
    <source>
        <dbReference type="PROSITE" id="PS50928"/>
    </source>
</evidence>
<keyword evidence="4 7" id="KW-0812">Transmembrane</keyword>
<dbReference type="AlphaFoldDB" id="A0A810Q4Y2"/>
<evidence type="ECO:0000256" key="7">
    <source>
        <dbReference type="RuleBase" id="RU363032"/>
    </source>
</evidence>
<comment type="subcellular location">
    <subcellularLocation>
        <location evidence="1 7">Cell membrane</location>
        <topology evidence="1 7">Multi-pass membrane protein</topology>
    </subcellularLocation>
</comment>
<comment type="similarity">
    <text evidence="7">Belongs to the binding-protein-dependent transport system permease family.</text>
</comment>
<evidence type="ECO:0000256" key="2">
    <source>
        <dbReference type="ARBA" id="ARBA00022448"/>
    </source>
</evidence>
<feature type="region of interest" description="Disordered" evidence="8">
    <location>
        <begin position="265"/>
        <end position="292"/>
    </location>
</feature>
<feature type="transmembrane region" description="Helical" evidence="7">
    <location>
        <begin position="383"/>
        <end position="406"/>
    </location>
</feature>
<dbReference type="EMBL" id="AP023418">
    <property type="protein sequence ID" value="BCK80491.1"/>
    <property type="molecule type" value="Genomic_DNA"/>
</dbReference>
<keyword evidence="2 7" id="KW-0813">Transport</keyword>
<evidence type="ECO:0000313" key="10">
    <source>
        <dbReference type="EMBL" id="BCK80491.1"/>
    </source>
</evidence>
<evidence type="ECO:0000256" key="8">
    <source>
        <dbReference type="SAM" id="MobiDB-lite"/>
    </source>
</evidence>
<dbReference type="InterPro" id="IPR050366">
    <property type="entry name" value="BP-dependent_transpt_permease"/>
</dbReference>
<dbReference type="PROSITE" id="PS50928">
    <property type="entry name" value="ABC_TM1"/>
    <property type="match status" value="1"/>
</dbReference>
<dbReference type="InterPro" id="IPR035906">
    <property type="entry name" value="MetI-like_sf"/>
</dbReference>
<name>A0A810Q4Y2_9FIRM</name>
<dbReference type="SUPFAM" id="SSF161098">
    <property type="entry name" value="MetI-like"/>
    <property type="match status" value="1"/>
</dbReference>